<dbReference type="AlphaFoldDB" id="A0A8H5IPX3"/>
<evidence type="ECO:0000256" key="1">
    <source>
        <dbReference type="ARBA" id="ARBA00023242"/>
    </source>
</evidence>
<protein>
    <submittedName>
        <fullName evidence="4">C6 zinc finger domain-containing protein</fullName>
    </submittedName>
</protein>
<dbReference type="GO" id="GO:0003677">
    <property type="term" value="F:DNA binding"/>
    <property type="evidence" value="ECO:0007669"/>
    <property type="project" value="InterPro"/>
</dbReference>
<dbReference type="InterPro" id="IPR052761">
    <property type="entry name" value="Fungal_Detox/Toxin_TFs"/>
</dbReference>
<comment type="caution">
    <text evidence="4">The sequence shown here is derived from an EMBL/GenBank/DDBJ whole genome shotgun (WGS) entry which is preliminary data.</text>
</comment>
<evidence type="ECO:0000313" key="5">
    <source>
        <dbReference type="Proteomes" id="UP000522262"/>
    </source>
</evidence>
<gene>
    <name evidence="4" type="ORF">FMEXI_7993</name>
</gene>
<dbReference type="PANTHER" id="PTHR47425">
    <property type="entry name" value="FARB-RELATED"/>
    <property type="match status" value="1"/>
</dbReference>
<name>A0A8H5IPX3_9HYPO</name>
<keyword evidence="1" id="KW-0539">Nucleus</keyword>
<proteinExistence type="predicted"/>
<sequence length="632" mass="71329">MSSMQEAENGQKCVVGSKKSGRPNKTIRLAPRDEEACSAENCRPDSPSYWLDLDQPEEKVTTRCPDLSTTDAYPTPETEIKFGVSPHGGSSISSSPQKDNFWSNPPTRIPRLSINDERELWRDAHVPMASRTRGCKAEYILPWVTGGFVLCPFYHFIQPLSLREADTEVAKLLEQRGCLHVPAKPILDEFMEKYFSYFHPLVPVLDEQTFWLSYGEESETNRNLSLFVLQAMLFVSSPYVSQETLIGLGFRTVQEAQDEFYIRATTLFNLQSTLGDQDRARGAMMLTYRTVSFVDKKPLYWLSIAIHYAKNVDAHLYHEKQGTRKGSLLKRLWWCCVLRDRILALALHQSPLVNPGAHETRCPALSVADFTHEIGTSRVYDHVDKQIIVRIAVVLCSFSDILGDILLLSPLGKGHTRAVAHTNLGCCFRSITENMIELKDTGLFQYLPITFISFSAAPLIWYLLQSHIQNSDSEAQRDLDVQFDVMNRFSHLYRNAESTINYIKSIVEHIKISLPLPTDDLYSDCAGGDGGGQSTFSDGSWSSKTWTDMPLRDPRRYLHVALAVEFSLARGRCPAEDDFPLWLRDHEPCLNSCSSRSGSDSDSVFFSEAVGDLAYGDQEAVCVMMHDGTHEM</sequence>
<dbReference type="InterPro" id="IPR007219">
    <property type="entry name" value="XnlR_reg_dom"/>
</dbReference>
<dbReference type="PANTHER" id="PTHR47425:SF2">
    <property type="entry name" value="FARB-RELATED"/>
    <property type="match status" value="1"/>
</dbReference>
<reference evidence="4 5" key="1">
    <citation type="submission" date="2020-05" db="EMBL/GenBank/DDBJ databases">
        <title>Identification and distribution of gene clusters putatively required for synthesis of sphingolipid metabolism inhibitors in phylogenetically diverse species of the filamentous fungus Fusarium.</title>
        <authorList>
            <person name="Kim H.-S."/>
            <person name="Busman M."/>
            <person name="Brown D.W."/>
            <person name="Divon H."/>
            <person name="Uhlig S."/>
            <person name="Proctor R.H."/>
        </authorList>
    </citation>
    <scope>NUCLEOTIDE SEQUENCE [LARGE SCALE GENOMIC DNA]</scope>
    <source>
        <strain evidence="4 5">NRRL 53147</strain>
    </source>
</reference>
<keyword evidence="5" id="KW-1185">Reference proteome</keyword>
<dbReference type="CDD" id="cd12148">
    <property type="entry name" value="fungal_TF_MHR"/>
    <property type="match status" value="1"/>
</dbReference>
<evidence type="ECO:0000256" key="2">
    <source>
        <dbReference type="SAM" id="MobiDB-lite"/>
    </source>
</evidence>
<feature type="domain" description="Xylanolytic transcriptional activator regulatory" evidence="3">
    <location>
        <begin position="192"/>
        <end position="407"/>
    </location>
</feature>
<feature type="compositionally biased region" description="Low complexity" evidence="2">
    <location>
        <begin position="85"/>
        <end position="96"/>
    </location>
</feature>
<evidence type="ECO:0000259" key="3">
    <source>
        <dbReference type="Pfam" id="PF04082"/>
    </source>
</evidence>
<feature type="region of interest" description="Disordered" evidence="2">
    <location>
        <begin position="61"/>
        <end position="108"/>
    </location>
</feature>
<accession>A0A8H5IPX3</accession>
<evidence type="ECO:0000313" key="4">
    <source>
        <dbReference type="EMBL" id="KAF5541305.1"/>
    </source>
</evidence>
<feature type="compositionally biased region" description="Polar residues" evidence="2">
    <location>
        <begin position="97"/>
        <end position="106"/>
    </location>
</feature>
<dbReference type="EMBL" id="JAAOAM010000184">
    <property type="protein sequence ID" value="KAF5541305.1"/>
    <property type="molecule type" value="Genomic_DNA"/>
</dbReference>
<dbReference type="Pfam" id="PF04082">
    <property type="entry name" value="Fungal_trans"/>
    <property type="match status" value="1"/>
</dbReference>
<dbReference type="Proteomes" id="UP000522262">
    <property type="component" value="Unassembled WGS sequence"/>
</dbReference>
<dbReference type="GO" id="GO:0006351">
    <property type="term" value="P:DNA-templated transcription"/>
    <property type="evidence" value="ECO:0007669"/>
    <property type="project" value="InterPro"/>
</dbReference>
<feature type="region of interest" description="Disordered" evidence="2">
    <location>
        <begin position="1"/>
        <end position="42"/>
    </location>
</feature>
<organism evidence="4 5">
    <name type="scientific">Fusarium mexicanum</name>
    <dbReference type="NCBI Taxonomy" id="751941"/>
    <lineage>
        <taxon>Eukaryota</taxon>
        <taxon>Fungi</taxon>
        <taxon>Dikarya</taxon>
        <taxon>Ascomycota</taxon>
        <taxon>Pezizomycotina</taxon>
        <taxon>Sordariomycetes</taxon>
        <taxon>Hypocreomycetidae</taxon>
        <taxon>Hypocreales</taxon>
        <taxon>Nectriaceae</taxon>
        <taxon>Fusarium</taxon>
        <taxon>Fusarium fujikuroi species complex</taxon>
    </lineage>
</organism>
<dbReference type="GO" id="GO:0008270">
    <property type="term" value="F:zinc ion binding"/>
    <property type="evidence" value="ECO:0007669"/>
    <property type="project" value="InterPro"/>
</dbReference>